<proteinExistence type="predicted"/>
<evidence type="ECO:0000313" key="3">
    <source>
        <dbReference type="Proteomes" id="UP000059680"/>
    </source>
</evidence>
<feature type="compositionally biased region" description="Basic and acidic residues" evidence="1">
    <location>
        <begin position="50"/>
        <end position="61"/>
    </location>
</feature>
<gene>
    <name evidence="2" type="ordered locus">Os01g0530100</name>
    <name evidence="2" type="ORF">OSNPB_010530100</name>
</gene>
<dbReference type="PaxDb" id="39947-A0A0P0V3I3"/>
<organism evidence="2 3">
    <name type="scientific">Oryza sativa subsp. japonica</name>
    <name type="common">Rice</name>
    <dbReference type="NCBI Taxonomy" id="39947"/>
    <lineage>
        <taxon>Eukaryota</taxon>
        <taxon>Viridiplantae</taxon>
        <taxon>Streptophyta</taxon>
        <taxon>Embryophyta</taxon>
        <taxon>Tracheophyta</taxon>
        <taxon>Spermatophyta</taxon>
        <taxon>Magnoliopsida</taxon>
        <taxon>Liliopsida</taxon>
        <taxon>Poales</taxon>
        <taxon>Poaceae</taxon>
        <taxon>BOP clade</taxon>
        <taxon>Oryzoideae</taxon>
        <taxon>Oryzeae</taxon>
        <taxon>Oryzinae</taxon>
        <taxon>Oryza</taxon>
        <taxon>Oryza sativa</taxon>
    </lineage>
</organism>
<protein>
    <submittedName>
        <fullName evidence="2">Os01g0530100 protein</fullName>
    </submittedName>
</protein>
<evidence type="ECO:0000256" key="1">
    <source>
        <dbReference type="SAM" id="MobiDB-lite"/>
    </source>
</evidence>
<dbReference type="EMBL" id="AP014957">
    <property type="protein sequence ID" value="BAS72500.1"/>
    <property type="molecule type" value="Genomic_DNA"/>
</dbReference>
<accession>A0A0P0V3I3</accession>
<evidence type="ECO:0000313" key="2">
    <source>
        <dbReference type="EMBL" id="BAS72500.1"/>
    </source>
</evidence>
<feature type="region of interest" description="Disordered" evidence="1">
    <location>
        <begin position="1"/>
        <end position="61"/>
    </location>
</feature>
<sequence>QSPSLPDPAGGRPGEGGDSGDSPPPSQIRPEGGQGRATAVATVPIPPRSGRREAGGERQRW</sequence>
<dbReference type="AlphaFoldDB" id="A0A0P0V3I3"/>
<keyword evidence="3" id="KW-1185">Reference proteome</keyword>
<dbReference type="Proteomes" id="UP000059680">
    <property type="component" value="Chromosome 1"/>
</dbReference>
<reference evidence="2 3" key="2">
    <citation type="journal article" date="2013" name="Plant Cell Physiol.">
        <title>Rice Annotation Project Database (RAP-DB): an integrative and interactive database for rice genomics.</title>
        <authorList>
            <person name="Sakai H."/>
            <person name="Lee S.S."/>
            <person name="Tanaka T."/>
            <person name="Numa H."/>
            <person name="Kim J."/>
            <person name="Kawahara Y."/>
            <person name="Wakimoto H."/>
            <person name="Yang C.C."/>
            <person name="Iwamoto M."/>
            <person name="Abe T."/>
            <person name="Yamada Y."/>
            <person name="Muto A."/>
            <person name="Inokuchi H."/>
            <person name="Ikemura T."/>
            <person name="Matsumoto T."/>
            <person name="Sasaki T."/>
            <person name="Itoh T."/>
        </authorList>
    </citation>
    <scope>NUCLEOTIDE SEQUENCE [LARGE SCALE GENOMIC DNA]</scope>
    <source>
        <strain evidence="3">cv. Nipponbare</strain>
    </source>
</reference>
<reference evidence="2 3" key="3">
    <citation type="journal article" date="2013" name="Rice">
        <title>Improvement of the Oryza sativa Nipponbare reference genome using next generation sequence and optical map data.</title>
        <authorList>
            <person name="Kawahara Y."/>
            <person name="de la Bastide M."/>
            <person name="Hamilton J.P."/>
            <person name="Kanamori H."/>
            <person name="McCombie W.R."/>
            <person name="Ouyang S."/>
            <person name="Schwartz D.C."/>
            <person name="Tanaka T."/>
            <person name="Wu J."/>
            <person name="Zhou S."/>
            <person name="Childs K.L."/>
            <person name="Davidson R.M."/>
            <person name="Lin H."/>
            <person name="Quesada-Ocampo L."/>
            <person name="Vaillancourt B."/>
            <person name="Sakai H."/>
            <person name="Lee S.S."/>
            <person name="Kim J."/>
            <person name="Numa H."/>
            <person name="Itoh T."/>
            <person name="Buell C.R."/>
            <person name="Matsumoto T."/>
        </authorList>
    </citation>
    <scope>NUCLEOTIDE SEQUENCE [LARGE SCALE GENOMIC DNA]</scope>
    <source>
        <strain evidence="3">cv. Nipponbare</strain>
    </source>
</reference>
<dbReference type="InParanoid" id="A0A0P0V3I3"/>
<dbReference type="Gramene" id="Os01t0530100-01">
    <property type="protein sequence ID" value="Os01t0530100-01"/>
    <property type="gene ID" value="Os01g0530100"/>
</dbReference>
<name>A0A0P0V3I3_ORYSJ</name>
<reference evidence="3" key="1">
    <citation type="journal article" date="2005" name="Nature">
        <title>The map-based sequence of the rice genome.</title>
        <authorList>
            <consortium name="International rice genome sequencing project (IRGSP)"/>
            <person name="Matsumoto T."/>
            <person name="Wu J."/>
            <person name="Kanamori H."/>
            <person name="Katayose Y."/>
            <person name="Fujisawa M."/>
            <person name="Namiki N."/>
            <person name="Mizuno H."/>
            <person name="Yamamoto K."/>
            <person name="Antonio B.A."/>
            <person name="Baba T."/>
            <person name="Sakata K."/>
            <person name="Nagamura Y."/>
            <person name="Aoki H."/>
            <person name="Arikawa K."/>
            <person name="Arita K."/>
            <person name="Bito T."/>
            <person name="Chiden Y."/>
            <person name="Fujitsuka N."/>
            <person name="Fukunaka R."/>
            <person name="Hamada M."/>
            <person name="Harada C."/>
            <person name="Hayashi A."/>
            <person name="Hijishita S."/>
            <person name="Honda M."/>
            <person name="Hosokawa S."/>
            <person name="Ichikawa Y."/>
            <person name="Idonuma A."/>
            <person name="Iijima M."/>
            <person name="Ikeda M."/>
            <person name="Ikeno M."/>
            <person name="Ito K."/>
            <person name="Ito S."/>
            <person name="Ito T."/>
            <person name="Ito Y."/>
            <person name="Ito Y."/>
            <person name="Iwabuchi A."/>
            <person name="Kamiya K."/>
            <person name="Karasawa W."/>
            <person name="Kurita K."/>
            <person name="Katagiri S."/>
            <person name="Kikuta A."/>
            <person name="Kobayashi H."/>
            <person name="Kobayashi N."/>
            <person name="Machita K."/>
            <person name="Maehara T."/>
            <person name="Masukawa M."/>
            <person name="Mizubayashi T."/>
            <person name="Mukai Y."/>
            <person name="Nagasaki H."/>
            <person name="Nagata Y."/>
            <person name="Naito S."/>
            <person name="Nakashima M."/>
            <person name="Nakama Y."/>
            <person name="Nakamichi Y."/>
            <person name="Nakamura M."/>
            <person name="Meguro A."/>
            <person name="Negishi M."/>
            <person name="Ohta I."/>
            <person name="Ohta T."/>
            <person name="Okamoto M."/>
            <person name="Ono N."/>
            <person name="Saji S."/>
            <person name="Sakaguchi M."/>
            <person name="Sakai K."/>
            <person name="Shibata M."/>
            <person name="Shimokawa T."/>
            <person name="Song J."/>
            <person name="Takazaki Y."/>
            <person name="Terasawa K."/>
            <person name="Tsugane M."/>
            <person name="Tsuji K."/>
            <person name="Ueda S."/>
            <person name="Waki K."/>
            <person name="Yamagata H."/>
            <person name="Yamamoto M."/>
            <person name="Yamamoto S."/>
            <person name="Yamane H."/>
            <person name="Yoshiki S."/>
            <person name="Yoshihara R."/>
            <person name="Yukawa K."/>
            <person name="Zhong H."/>
            <person name="Yano M."/>
            <person name="Yuan Q."/>
            <person name="Ouyang S."/>
            <person name="Liu J."/>
            <person name="Jones K.M."/>
            <person name="Gansberger K."/>
            <person name="Moffat K."/>
            <person name="Hill J."/>
            <person name="Bera J."/>
            <person name="Fadrosh D."/>
            <person name="Jin S."/>
            <person name="Johri S."/>
            <person name="Kim M."/>
            <person name="Overton L."/>
            <person name="Reardon M."/>
            <person name="Tsitrin T."/>
            <person name="Vuong H."/>
            <person name="Weaver B."/>
            <person name="Ciecko A."/>
            <person name="Tallon L."/>
            <person name="Jackson J."/>
            <person name="Pai G."/>
            <person name="Aken S.V."/>
            <person name="Utterback T."/>
            <person name="Reidmuller S."/>
            <person name="Feldblyum T."/>
            <person name="Hsiao J."/>
            <person name="Zismann V."/>
            <person name="Iobst S."/>
            <person name="de Vazeille A.R."/>
            <person name="Buell C.R."/>
            <person name="Ying K."/>
            <person name="Li Y."/>
            <person name="Lu T."/>
            <person name="Huang Y."/>
            <person name="Zhao Q."/>
            <person name="Feng Q."/>
            <person name="Zhang L."/>
            <person name="Zhu J."/>
            <person name="Weng Q."/>
            <person name="Mu J."/>
            <person name="Lu Y."/>
            <person name="Fan D."/>
            <person name="Liu Y."/>
            <person name="Guan J."/>
            <person name="Zhang Y."/>
            <person name="Yu S."/>
            <person name="Liu X."/>
            <person name="Zhang Y."/>
            <person name="Hong G."/>
            <person name="Han B."/>
            <person name="Choisne N."/>
            <person name="Demange N."/>
            <person name="Orjeda G."/>
            <person name="Samain S."/>
            <person name="Cattolico L."/>
            <person name="Pelletier E."/>
            <person name="Couloux A."/>
            <person name="Segurens B."/>
            <person name="Wincker P."/>
            <person name="D'Hont A."/>
            <person name="Scarpelli C."/>
            <person name="Weissenbach J."/>
            <person name="Salanoubat M."/>
            <person name="Quetier F."/>
            <person name="Yu Y."/>
            <person name="Kim H.R."/>
            <person name="Rambo T."/>
            <person name="Currie J."/>
            <person name="Collura K."/>
            <person name="Luo M."/>
            <person name="Yang T."/>
            <person name="Ammiraju J.S.S."/>
            <person name="Engler F."/>
            <person name="Soderlund C."/>
            <person name="Wing R.A."/>
            <person name="Palmer L.E."/>
            <person name="de la Bastide M."/>
            <person name="Spiegel L."/>
            <person name="Nascimento L."/>
            <person name="Zutavern T."/>
            <person name="O'Shaughnessy A."/>
            <person name="Dike S."/>
            <person name="Dedhia N."/>
            <person name="Preston R."/>
            <person name="Balija V."/>
            <person name="McCombie W.R."/>
            <person name="Chow T."/>
            <person name="Chen H."/>
            <person name="Chung M."/>
            <person name="Chen C."/>
            <person name="Shaw J."/>
            <person name="Wu H."/>
            <person name="Hsiao K."/>
            <person name="Chao Y."/>
            <person name="Chu M."/>
            <person name="Cheng C."/>
            <person name="Hour A."/>
            <person name="Lee P."/>
            <person name="Lin S."/>
            <person name="Lin Y."/>
            <person name="Liou J."/>
            <person name="Liu S."/>
            <person name="Hsing Y."/>
            <person name="Raghuvanshi S."/>
            <person name="Mohanty A."/>
            <person name="Bharti A.K."/>
            <person name="Gaur A."/>
            <person name="Gupta V."/>
            <person name="Kumar D."/>
            <person name="Ravi V."/>
            <person name="Vij S."/>
            <person name="Kapur A."/>
            <person name="Khurana P."/>
            <person name="Khurana P."/>
            <person name="Khurana J.P."/>
            <person name="Tyagi A.K."/>
            <person name="Gaikwad K."/>
            <person name="Singh A."/>
            <person name="Dalal V."/>
            <person name="Srivastava S."/>
            <person name="Dixit A."/>
            <person name="Pal A.K."/>
            <person name="Ghazi I.A."/>
            <person name="Yadav M."/>
            <person name="Pandit A."/>
            <person name="Bhargava A."/>
            <person name="Sureshbabu K."/>
            <person name="Batra K."/>
            <person name="Sharma T.R."/>
            <person name="Mohapatra T."/>
            <person name="Singh N.K."/>
            <person name="Messing J."/>
            <person name="Nelson A.B."/>
            <person name="Fuks G."/>
            <person name="Kavchok S."/>
            <person name="Keizer G."/>
            <person name="Linton E."/>
            <person name="Llaca V."/>
            <person name="Song R."/>
            <person name="Tanyolac B."/>
            <person name="Young S."/>
            <person name="Ho-Il K."/>
            <person name="Hahn J.H."/>
            <person name="Sangsakoo G."/>
            <person name="Vanavichit A."/>
            <person name="de Mattos Luiz.A.T."/>
            <person name="Zimmer P.D."/>
            <person name="Malone G."/>
            <person name="Dellagostin O."/>
            <person name="de Oliveira A.C."/>
            <person name="Bevan M."/>
            <person name="Bancroft I."/>
            <person name="Minx P."/>
            <person name="Cordum H."/>
            <person name="Wilson R."/>
            <person name="Cheng Z."/>
            <person name="Jin W."/>
            <person name="Jiang J."/>
            <person name="Leong S.A."/>
            <person name="Iwama H."/>
            <person name="Gojobori T."/>
            <person name="Itoh T."/>
            <person name="Niimura Y."/>
            <person name="Fujii Y."/>
            <person name="Habara T."/>
            <person name="Sakai H."/>
            <person name="Sato Y."/>
            <person name="Wilson G."/>
            <person name="Kumar K."/>
            <person name="McCouch S."/>
            <person name="Juretic N."/>
            <person name="Hoen D."/>
            <person name="Wright S."/>
            <person name="Bruskiewich R."/>
            <person name="Bureau T."/>
            <person name="Miyao A."/>
            <person name="Hirochika H."/>
            <person name="Nishikawa T."/>
            <person name="Kadowaki K."/>
            <person name="Sugiura M."/>
            <person name="Burr B."/>
            <person name="Sasaki T."/>
        </authorList>
    </citation>
    <scope>NUCLEOTIDE SEQUENCE [LARGE SCALE GENOMIC DNA]</scope>
    <source>
        <strain evidence="3">cv. Nipponbare</strain>
    </source>
</reference>
<feature type="non-terminal residue" evidence="2">
    <location>
        <position position="1"/>
    </location>
</feature>